<evidence type="ECO:0000259" key="2">
    <source>
        <dbReference type="Pfam" id="PF18755"/>
    </source>
</evidence>
<dbReference type="Pfam" id="PF03235">
    <property type="entry name" value="GmrSD_N"/>
    <property type="match status" value="1"/>
</dbReference>
<feature type="domain" description="RAMA" evidence="2">
    <location>
        <begin position="629"/>
        <end position="731"/>
    </location>
</feature>
<dbReference type="PANTHER" id="PTHR35149:SF1">
    <property type="entry name" value="DUF5655 DOMAIN-CONTAINING PROTEIN"/>
    <property type="match status" value="1"/>
</dbReference>
<keyword evidence="4" id="KW-1185">Reference proteome</keyword>
<name>A0ABZ1HRS1_STRPH</name>
<protein>
    <submittedName>
        <fullName evidence="3">DUF262 domain-containing protein</fullName>
    </submittedName>
</protein>
<evidence type="ECO:0000259" key="1">
    <source>
        <dbReference type="Pfam" id="PF03235"/>
    </source>
</evidence>
<gene>
    <name evidence="3" type="ORF">OHB35_44990</name>
</gene>
<proteinExistence type="predicted"/>
<dbReference type="PANTHER" id="PTHR35149">
    <property type="entry name" value="SLL5132 PROTEIN"/>
    <property type="match status" value="1"/>
</dbReference>
<dbReference type="EMBL" id="CP109135">
    <property type="protein sequence ID" value="WSD19819.1"/>
    <property type="molecule type" value="Genomic_DNA"/>
</dbReference>
<evidence type="ECO:0000313" key="3">
    <source>
        <dbReference type="EMBL" id="WSD19819.1"/>
    </source>
</evidence>
<dbReference type="Proteomes" id="UP001340816">
    <property type="component" value="Chromosome"/>
</dbReference>
<dbReference type="InterPro" id="IPR040843">
    <property type="entry name" value="RAMA"/>
</dbReference>
<organism evidence="3 4">
    <name type="scientific">Streptomyces phaeochromogenes</name>
    <dbReference type="NCBI Taxonomy" id="1923"/>
    <lineage>
        <taxon>Bacteria</taxon>
        <taxon>Bacillati</taxon>
        <taxon>Actinomycetota</taxon>
        <taxon>Actinomycetes</taxon>
        <taxon>Kitasatosporales</taxon>
        <taxon>Streptomycetaceae</taxon>
        <taxon>Streptomyces</taxon>
        <taxon>Streptomyces phaeochromogenes group</taxon>
    </lineage>
</organism>
<evidence type="ECO:0000313" key="4">
    <source>
        <dbReference type="Proteomes" id="UP001340816"/>
    </source>
</evidence>
<reference evidence="3 4" key="1">
    <citation type="submission" date="2022-10" db="EMBL/GenBank/DDBJ databases">
        <title>The complete genomes of actinobacterial strains from the NBC collection.</title>
        <authorList>
            <person name="Joergensen T.S."/>
            <person name="Alvarez Arevalo M."/>
            <person name="Sterndorff E.B."/>
            <person name="Faurdal D."/>
            <person name="Vuksanovic O."/>
            <person name="Mourched A.-S."/>
            <person name="Charusanti P."/>
            <person name="Shaw S."/>
            <person name="Blin K."/>
            <person name="Weber T."/>
        </authorList>
    </citation>
    <scope>NUCLEOTIDE SEQUENCE [LARGE SCALE GENOMIC DNA]</scope>
    <source>
        <strain evidence="3 4">NBC 01752</strain>
    </source>
</reference>
<feature type="domain" description="GmrSD restriction endonucleases N-terminal" evidence="1">
    <location>
        <begin position="13"/>
        <end position="231"/>
    </location>
</feature>
<dbReference type="Pfam" id="PF18755">
    <property type="entry name" value="RAMA"/>
    <property type="match status" value="1"/>
</dbReference>
<dbReference type="InterPro" id="IPR004919">
    <property type="entry name" value="GmrSD_N"/>
</dbReference>
<sequence>MATDEIKSQGFNLKELFRDVSYEIDYYQRDYTWGEEEVRTLLRDLCTSFRNWGSDPALLRRPGNAPQYFLGPFVYYEQSRNRRCLVDGQQRFVTLHLIFLQLRARAQDLGYTRPVDRLNRTITTDGHHFSVGISDHEPVLRAISQGRTYEPGAGDSLSRRNLWARSQQIAALVAEELDSERLDRFIDWLLDRVVLVGIRAVDQDHGYRMFETMNDRGARLTAVDLLKSYLLSNVGSREDELNTNWQEMLRELATDREDAGAPARFIKSALLARHVRPRDADDRRQIDNNLNVWVRKNTDHLGLRPDRPENFMRFVTSLLDTARLFRPLLAASRELKQKDDRLEAVFFNERNGLQAQAVAMLSAIRPDDLPADAKEKGRLVANFIDRWYVLRVLQDLSVQSSDVADLVHDTLVPGLRACHNVSDVAAFLGGLAAQDADPDAEATTFGLRGNNSHQVRYVLARTTGFVEEECERPGSILAYLNHKQFHIEHLWAKHHSRVEVEIPDPVVFRTRRNQLGGLGLLPGRENSSFNDLPLAQKIPLYRRHNTLLGILAADFDLRNPPLRAFIKTHHLDALLRPFGPMEAMTKVVKTRQSLYLRLCALIWHPERLGLRLPTLETDLHPPQDTKQTTPQPQASALRTARRRTTDVAKMLDAGVLKPGTPIVLTYRSVDHWATVDADGGIVLKATGGTAFGRVDEAGAVVRGTKTCQGMNEWRIEDQQGVRVSLRTLRDQAQASGLLGRTRR</sequence>
<accession>A0ABZ1HRS1</accession>
<dbReference type="RefSeq" id="WP_326761752.1">
    <property type="nucleotide sequence ID" value="NZ_CP109135.1"/>
</dbReference>